<dbReference type="HAMAP" id="MF_00222">
    <property type="entry name" value="Shikimate_DH_AroE"/>
    <property type="match status" value="1"/>
</dbReference>
<feature type="binding site" evidence="5">
    <location>
        <position position="109"/>
    </location>
    <ligand>
        <name>shikimate</name>
        <dbReference type="ChEBI" id="CHEBI:36208"/>
    </ligand>
</feature>
<comment type="similarity">
    <text evidence="5">Belongs to the shikimate dehydrogenase family.</text>
</comment>
<dbReference type="InterPro" id="IPR022893">
    <property type="entry name" value="Shikimate_DH_fam"/>
</dbReference>
<dbReference type="GO" id="GO:0019632">
    <property type="term" value="P:shikimate metabolic process"/>
    <property type="evidence" value="ECO:0007669"/>
    <property type="project" value="TreeGrafter"/>
</dbReference>
<keyword evidence="5" id="KW-0521">NADP</keyword>
<feature type="binding site" evidence="5">
    <location>
        <position position="228"/>
    </location>
    <ligand>
        <name>shikimate</name>
        <dbReference type="ChEBI" id="CHEBI:36208"/>
    </ligand>
</feature>
<dbReference type="GO" id="GO:0005829">
    <property type="term" value="C:cytosol"/>
    <property type="evidence" value="ECO:0007669"/>
    <property type="project" value="TreeGrafter"/>
</dbReference>
<dbReference type="Gene3D" id="3.40.50.10860">
    <property type="entry name" value="Leucine Dehydrogenase, chain A, domain 1"/>
    <property type="match status" value="1"/>
</dbReference>
<dbReference type="Pfam" id="PF01488">
    <property type="entry name" value="Shikimate_DH"/>
    <property type="match status" value="1"/>
</dbReference>
<dbReference type="InterPro" id="IPR046346">
    <property type="entry name" value="Aminoacid_DH-like_N_sf"/>
</dbReference>
<feature type="binding site" evidence="5">
    <location>
        <position position="94"/>
    </location>
    <ligand>
        <name>shikimate</name>
        <dbReference type="ChEBI" id="CHEBI:36208"/>
    </ligand>
</feature>
<evidence type="ECO:0000313" key="9">
    <source>
        <dbReference type="Proteomes" id="UP000008363"/>
    </source>
</evidence>
<dbReference type="RefSeq" id="WP_006338201.1">
    <property type="nucleotide sequence ID" value="NZ_BAHC01000211.1"/>
</dbReference>
<dbReference type="GO" id="GO:0008652">
    <property type="term" value="P:amino acid biosynthetic process"/>
    <property type="evidence" value="ECO:0007669"/>
    <property type="project" value="UniProtKB-KW"/>
</dbReference>
<dbReference type="InterPro" id="IPR013708">
    <property type="entry name" value="Shikimate_DH-bd_N"/>
</dbReference>
<dbReference type="InterPro" id="IPR036291">
    <property type="entry name" value="NAD(P)-bd_dom_sf"/>
</dbReference>
<evidence type="ECO:0000256" key="5">
    <source>
        <dbReference type="HAMAP-Rule" id="MF_00222"/>
    </source>
</evidence>
<dbReference type="Pfam" id="PF08501">
    <property type="entry name" value="Shikimate_dh_N"/>
    <property type="match status" value="1"/>
</dbReference>
<dbReference type="GO" id="GO:0009073">
    <property type="term" value="P:aromatic amino acid family biosynthetic process"/>
    <property type="evidence" value="ECO:0007669"/>
    <property type="project" value="UniProtKB-KW"/>
</dbReference>
<evidence type="ECO:0000256" key="2">
    <source>
        <dbReference type="ARBA" id="ARBA00012962"/>
    </source>
</evidence>
<feature type="active site" description="Proton acceptor" evidence="5">
    <location>
        <position position="73"/>
    </location>
</feature>
<dbReference type="SUPFAM" id="SSF51735">
    <property type="entry name" value="NAD(P)-binding Rossmann-fold domains"/>
    <property type="match status" value="1"/>
</dbReference>
<feature type="binding site" evidence="5">
    <location>
        <position position="249"/>
    </location>
    <ligand>
        <name>NADP(+)</name>
        <dbReference type="ChEBI" id="CHEBI:58349"/>
    </ligand>
</feature>
<dbReference type="PANTHER" id="PTHR21089:SF1">
    <property type="entry name" value="BIFUNCTIONAL 3-DEHYDROQUINATE DEHYDRATASE_SHIKIMATE DEHYDROGENASE, CHLOROPLASTIC"/>
    <property type="match status" value="1"/>
</dbReference>
<name>K6WM44_9ACTN</name>
<evidence type="ECO:0000313" key="8">
    <source>
        <dbReference type="EMBL" id="GAB93217.1"/>
    </source>
</evidence>
<dbReference type="InterPro" id="IPR006151">
    <property type="entry name" value="Shikm_DH/Glu-tRNA_Rdtase"/>
</dbReference>
<comment type="caution">
    <text evidence="5">Lacks conserved residue(s) required for the propagation of feature annotation.</text>
</comment>
<dbReference type="STRING" id="1108045.GORHZ_211_00140"/>
<proteinExistence type="inferred from homology"/>
<keyword evidence="9" id="KW-1185">Reference proteome</keyword>
<evidence type="ECO:0000256" key="3">
    <source>
        <dbReference type="ARBA" id="ARBA00023141"/>
    </source>
</evidence>
<keyword evidence="3 5" id="KW-0057">Aromatic amino acid biosynthesis</keyword>
<accession>K6WM44</accession>
<dbReference type="GO" id="GO:0004764">
    <property type="term" value="F:shikimate 3-dehydrogenase (NADP+) activity"/>
    <property type="evidence" value="ECO:0007669"/>
    <property type="project" value="UniProtKB-UniRule"/>
</dbReference>
<feature type="binding site" evidence="5">
    <location>
        <position position="85"/>
    </location>
    <ligand>
        <name>NADP(+)</name>
        <dbReference type="ChEBI" id="CHEBI:58349"/>
    </ligand>
</feature>
<dbReference type="NCBIfam" id="NF009201">
    <property type="entry name" value="PRK12549.1"/>
    <property type="match status" value="1"/>
</dbReference>
<dbReference type="Proteomes" id="UP000008363">
    <property type="component" value="Unassembled WGS sequence"/>
</dbReference>
<evidence type="ECO:0000256" key="1">
    <source>
        <dbReference type="ARBA" id="ARBA00004871"/>
    </source>
</evidence>
<dbReference type="OrthoDB" id="9776868at2"/>
<keyword evidence="5" id="KW-0028">Amino-acid biosynthesis</keyword>
<dbReference type="CDD" id="cd01065">
    <property type="entry name" value="NAD_bind_Shikimate_DH"/>
    <property type="match status" value="1"/>
</dbReference>
<feature type="binding site" evidence="5">
    <location>
        <begin position="20"/>
        <end position="22"/>
    </location>
    <ligand>
        <name>shikimate</name>
        <dbReference type="ChEBI" id="CHEBI:36208"/>
    </ligand>
</feature>
<comment type="subunit">
    <text evidence="5">Homodimer.</text>
</comment>
<feature type="domain" description="Shikimate dehydrogenase substrate binding N-terminal" evidence="7">
    <location>
        <begin position="12"/>
        <end position="96"/>
    </location>
</feature>
<dbReference type="eggNOG" id="COG0169">
    <property type="taxonomic scope" value="Bacteria"/>
</dbReference>
<organism evidence="8 9">
    <name type="scientific">Gordonia rhizosphera NBRC 16068</name>
    <dbReference type="NCBI Taxonomy" id="1108045"/>
    <lineage>
        <taxon>Bacteria</taxon>
        <taxon>Bacillati</taxon>
        <taxon>Actinomycetota</taxon>
        <taxon>Actinomycetes</taxon>
        <taxon>Mycobacteriales</taxon>
        <taxon>Gordoniaceae</taxon>
        <taxon>Gordonia</taxon>
    </lineage>
</organism>
<dbReference type="GO" id="GO:0009423">
    <property type="term" value="P:chorismate biosynthetic process"/>
    <property type="evidence" value="ECO:0007669"/>
    <property type="project" value="UniProtKB-UniRule"/>
</dbReference>
<dbReference type="GO" id="GO:0050661">
    <property type="term" value="F:NADP binding"/>
    <property type="evidence" value="ECO:0007669"/>
    <property type="project" value="TreeGrafter"/>
</dbReference>
<dbReference type="Gene3D" id="3.40.50.720">
    <property type="entry name" value="NAD(P)-binding Rossmann-like Domain"/>
    <property type="match status" value="1"/>
</dbReference>
<keyword evidence="5" id="KW-0560">Oxidoreductase</keyword>
<evidence type="ECO:0000259" key="6">
    <source>
        <dbReference type="Pfam" id="PF01488"/>
    </source>
</evidence>
<dbReference type="EMBL" id="BAHC01000211">
    <property type="protein sequence ID" value="GAB93217.1"/>
    <property type="molecule type" value="Genomic_DNA"/>
</dbReference>
<evidence type="ECO:0000256" key="4">
    <source>
        <dbReference type="ARBA" id="ARBA00049442"/>
    </source>
</evidence>
<comment type="catalytic activity">
    <reaction evidence="4 5">
        <text>shikimate + NADP(+) = 3-dehydroshikimate + NADPH + H(+)</text>
        <dbReference type="Rhea" id="RHEA:17737"/>
        <dbReference type="ChEBI" id="CHEBI:15378"/>
        <dbReference type="ChEBI" id="CHEBI:16630"/>
        <dbReference type="ChEBI" id="CHEBI:36208"/>
        <dbReference type="ChEBI" id="CHEBI:57783"/>
        <dbReference type="ChEBI" id="CHEBI:58349"/>
        <dbReference type="EC" id="1.1.1.25"/>
    </reaction>
</comment>
<feature type="binding site" evidence="5">
    <location>
        <position position="226"/>
    </location>
    <ligand>
        <name>NADP(+)</name>
        <dbReference type="ChEBI" id="CHEBI:58349"/>
    </ligand>
</feature>
<dbReference type="EC" id="1.1.1.25" evidence="2 5"/>
<dbReference type="AlphaFoldDB" id="K6WM44"/>
<protein>
    <recommendedName>
        <fullName evidence="2 5">Shikimate dehydrogenase (NADP(+))</fullName>
        <shortName evidence="5">SDH</shortName>
        <ecNumber evidence="2 5">1.1.1.25</ecNumber>
    </recommendedName>
</protein>
<evidence type="ECO:0000259" key="7">
    <source>
        <dbReference type="Pfam" id="PF08501"/>
    </source>
</evidence>
<feature type="binding site" evidence="5">
    <location>
        <position position="256"/>
    </location>
    <ligand>
        <name>shikimate</name>
        <dbReference type="ChEBI" id="CHEBI:36208"/>
    </ligand>
</feature>
<gene>
    <name evidence="5 8" type="primary">aroE</name>
    <name evidence="8" type="ORF">GORHZ_211_00140</name>
</gene>
<sequence length="288" mass="29885">MSTTGHPLRIGLIGANIGTSLSPALHMREADEHGLVGYRYELIELAEDADPGAAMLAAVADGFDGFNITHPFKQSVMTVLDELSDEARALGAVNTVIVVDGKLFGHNTDHTGFGTALALGLPGAAKGRVTLVGAGGAGSAVAFALAHAGVAHLTIADVLVDRAADLVSRVSAAVPADIRAIGLDQVAPTIEAADGIVNATPIGMVGHPGLPIPTGRLRPSQWVADIIYRPIETELIWTARRSGCRVLDGGQMLVAQAAASFDLFTCRHADVARMRGHLDHLIDRLPAA</sequence>
<feature type="binding site" evidence="5">
    <location>
        <begin position="133"/>
        <end position="137"/>
    </location>
    <ligand>
        <name>NADP(+)</name>
        <dbReference type="ChEBI" id="CHEBI:58349"/>
    </ligand>
</feature>
<feature type="domain" description="Quinate/shikimate 5-dehydrogenase/glutamyl-tRNA reductase" evidence="6">
    <location>
        <begin position="125"/>
        <end position="200"/>
    </location>
</feature>
<dbReference type="PANTHER" id="PTHR21089">
    <property type="entry name" value="SHIKIMATE DEHYDROGENASE"/>
    <property type="match status" value="1"/>
</dbReference>
<dbReference type="UniPathway" id="UPA00053">
    <property type="reaction ID" value="UER00087"/>
</dbReference>
<comment type="caution">
    <text evidence="8">The sequence shown here is derived from an EMBL/GenBank/DDBJ whole genome shotgun (WGS) entry which is preliminary data.</text>
</comment>
<dbReference type="SUPFAM" id="SSF53223">
    <property type="entry name" value="Aminoacid dehydrogenase-like, N-terminal domain"/>
    <property type="match status" value="1"/>
</dbReference>
<comment type="pathway">
    <text evidence="1 5">Metabolic intermediate biosynthesis; chorismate biosynthesis; chorismate from D-erythrose 4-phosphate and phosphoenolpyruvate: step 4/7.</text>
</comment>
<reference evidence="8 9" key="1">
    <citation type="submission" date="2012-08" db="EMBL/GenBank/DDBJ databases">
        <title>Whole genome shotgun sequence of Gordonia rhizosphera NBRC 16068.</title>
        <authorList>
            <person name="Takarada H."/>
            <person name="Isaki S."/>
            <person name="Hosoyama A."/>
            <person name="Tsuchikane K."/>
            <person name="Katsumata H."/>
            <person name="Baba S."/>
            <person name="Ohji S."/>
            <person name="Yamazaki S."/>
            <person name="Fujita N."/>
        </authorList>
    </citation>
    <scope>NUCLEOTIDE SEQUENCE [LARGE SCALE GENOMIC DNA]</scope>
    <source>
        <strain evidence="8 9">NBRC 16068</strain>
    </source>
</reference>
<comment type="function">
    <text evidence="5">Involved in the biosynthesis of the chorismate, which leads to the biosynthesis of aromatic amino acids. Catalyzes the reversible NADPH linked reduction of 3-dehydroshikimate (DHSA) to yield shikimate (SA).</text>
</comment>
<feature type="binding site" evidence="5">
    <location>
        <position position="69"/>
    </location>
    <ligand>
        <name>shikimate</name>
        <dbReference type="ChEBI" id="CHEBI:36208"/>
    </ligand>
</feature>